<evidence type="ECO:0000259" key="10">
    <source>
        <dbReference type="Pfam" id="PF22842"/>
    </source>
</evidence>
<dbReference type="AlphaFoldDB" id="A0A975R9P5"/>
<keyword evidence="7" id="KW-0456">Lyase</keyword>
<comment type="subcellular location">
    <subcellularLocation>
        <location evidence="2">Secreted</location>
    </subcellularLocation>
</comment>
<dbReference type="SUPFAM" id="SSF51126">
    <property type="entry name" value="Pectin lyase-like"/>
    <property type="match status" value="1"/>
</dbReference>
<dbReference type="InterPro" id="IPR022441">
    <property type="entry name" value="Para_beta_helix_rpt-2"/>
</dbReference>
<dbReference type="Pfam" id="PF22842">
    <property type="entry name" value="Pel9A-like_beta_helix"/>
    <property type="match status" value="1"/>
</dbReference>
<evidence type="ECO:0000256" key="6">
    <source>
        <dbReference type="ARBA" id="ARBA00022837"/>
    </source>
</evidence>
<feature type="domain" description="Pel9A-like right handed beta-helix region" evidence="10">
    <location>
        <begin position="31"/>
        <end position="83"/>
    </location>
</feature>
<dbReference type="Pfam" id="PF13229">
    <property type="entry name" value="Beta_helix"/>
    <property type="match status" value="1"/>
</dbReference>
<dbReference type="InterPro" id="IPR039448">
    <property type="entry name" value="Beta_helix"/>
</dbReference>
<dbReference type="InterPro" id="IPR006626">
    <property type="entry name" value="PbH1"/>
</dbReference>
<protein>
    <submittedName>
        <fullName evidence="11">Right-handed parallel beta-helix repeat-containing protein</fullName>
    </submittedName>
</protein>
<proteinExistence type="inferred from homology"/>
<dbReference type="GO" id="GO:0046872">
    <property type="term" value="F:metal ion binding"/>
    <property type="evidence" value="ECO:0007669"/>
    <property type="project" value="UniProtKB-KW"/>
</dbReference>
<gene>
    <name evidence="11" type="ORF">KEF85_03965</name>
</gene>
<dbReference type="SMART" id="SM00710">
    <property type="entry name" value="PbH1"/>
    <property type="match status" value="5"/>
</dbReference>
<dbReference type="InterPro" id="IPR012334">
    <property type="entry name" value="Pectin_lyas_fold"/>
</dbReference>
<dbReference type="PANTHER" id="PTHR40088:SF1">
    <property type="entry name" value="PECTATE LYASE PEL9"/>
    <property type="match status" value="1"/>
</dbReference>
<evidence type="ECO:0000256" key="2">
    <source>
        <dbReference type="ARBA" id="ARBA00004613"/>
    </source>
</evidence>
<dbReference type="Proteomes" id="UP000676649">
    <property type="component" value="Chromosome"/>
</dbReference>
<evidence type="ECO:0000256" key="4">
    <source>
        <dbReference type="ARBA" id="ARBA00022723"/>
    </source>
</evidence>
<keyword evidence="4" id="KW-0479">Metal-binding</keyword>
<keyword evidence="5" id="KW-0732">Signal</keyword>
<evidence type="ECO:0000256" key="5">
    <source>
        <dbReference type="ARBA" id="ARBA00022729"/>
    </source>
</evidence>
<evidence type="ECO:0000313" key="11">
    <source>
        <dbReference type="EMBL" id="QWF71645.1"/>
    </source>
</evidence>
<reference evidence="11" key="1">
    <citation type="submission" date="2021-04" db="EMBL/GenBank/DDBJ databases">
        <title>Draft genome sequence data of methanotrophic Methylovulum sp. strain S1L and Methylomonas sp. strain S2AM isolated from boreal lake water columns.</title>
        <authorList>
            <person name="Rissanen A.J."/>
            <person name="Mangayil R."/>
            <person name="Svenning M.M."/>
            <person name="Khanongnuch R."/>
        </authorList>
    </citation>
    <scope>NUCLEOTIDE SEQUENCE</scope>
    <source>
        <strain evidence="11">S2AM</strain>
    </source>
</reference>
<evidence type="ECO:0000259" key="9">
    <source>
        <dbReference type="Pfam" id="PF13229"/>
    </source>
</evidence>
<feature type="domain" description="Right handed beta helix" evidence="9">
    <location>
        <begin position="141"/>
        <end position="306"/>
    </location>
</feature>
<dbReference type="NCBIfam" id="TIGR03804">
    <property type="entry name" value="para_beta_helix"/>
    <property type="match status" value="1"/>
</dbReference>
<sequence>MLFKFRKNHFGLFTAILLLAGTLLGCMPQLSLATCSTYYVATNGSDSNPGTLTRPWKTIATSGYKIKACDTLYVRGGTYKEYAINLLQNSTAANPTRVLAYPGESPVLDASTLTPGLYDAFFNLSGQYIVVSGFEVRNGGTGIYLSGNYTTVSNLIVHNVQGIGILAKGDYSVVQNCTVYQTSLIHYNYLIGNGGSAMWGTGISAARNPVTGITQHATLTGNTVYNVWGEGLSTYEASGTIISNNVVYDNWAENTYISDATNVIFKDNLVYNTNNNVVGKKANLLSLADEVSSVPRSTNNAVINNMFLNGNVDLFSWTLVSGSGLTNALVSNNTLVNGELNLGPINQASIIQNNIIYRNDGGPLASGVPALSSNLQFVDNLWSSTPPFNSAYDLVGDPELALSGSTAAGQLAVSYFTVDADNDGDAPAVGTQINTIVGSTLITSQGNNLNIGAYLVDPLQYIAQ</sequence>
<organism evidence="11 12">
    <name type="scientific">Methylomonas paludis</name>
    <dbReference type="NCBI Taxonomy" id="1173101"/>
    <lineage>
        <taxon>Bacteria</taxon>
        <taxon>Pseudomonadati</taxon>
        <taxon>Pseudomonadota</taxon>
        <taxon>Gammaproteobacteria</taxon>
        <taxon>Methylococcales</taxon>
        <taxon>Methylococcaceae</taxon>
        <taxon>Methylomonas</taxon>
    </lineage>
</organism>
<name>A0A975R9P5_9GAMM</name>
<accession>A0A975R9P5</accession>
<dbReference type="GO" id="GO:0016837">
    <property type="term" value="F:carbon-oxygen lyase activity, acting on polysaccharides"/>
    <property type="evidence" value="ECO:0007669"/>
    <property type="project" value="TreeGrafter"/>
</dbReference>
<evidence type="ECO:0000256" key="7">
    <source>
        <dbReference type="ARBA" id="ARBA00023239"/>
    </source>
</evidence>
<dbReference type="PANTHER" id="PTHR40088">
    <property type="entry name" value="PECTATE LYASE (EUROFUNG)"/>
    <property type="match status" value="1"/>
</dbReference>
<dbReference type="InterPro" id="IPR011050">
    <property type="entry name" value="Pectin_lyase_fold/virulence"/>
</dbReference>
<keyword evidence="6" id="KW-0106">Calcium</keyword>
<comment type="cofactor">
    <cofactor evidence="1">
        <name>Ca(2+)</name>
        <dbReference type="ChEBI" id="CHEBI:29108"/>
    </cofactor>
</comment>
<dbReference type="PROSITE" id="PS51257">
    <property type="entry name" value="PROKAR_LIPOPROTEIN"/>
    <property type="match status" value="1"/>
</dbReference>
<dbReference type="InterPro" id="IPR052052">
    <property type="entry name" value="Polysaccharide_Lyase_9"/>
</dbReference>
<dbReference type="GO" id="GO:0005576">
    <property type="term" value="C:extracellular region"/>
    <property type="evidence" value="ECO:0007669"/>
    <property type="project" value="UniProtKB-SubCell"/>
</dbReference>
<dbReference type="KEGG" id="mpad:KEF85_03965"/>
<dbReference type="RefSeq" id="WP_215583427.1">
    <property type="nucleotide sequence ID" value="NZ_CP073754.1"/>
</dbReference>
<keyword evidence="12" id="KW-1185">Reference proteome</keyword>
<keyword evidence="3" id="KW-0964">Secreted</keyword>
<comment type="similarity">
    <text evidence="8">Belongs to the polysaccharide lyase 9 family.</text>
</comment>
<evidence type="ECO:0000256" key="1">
    <source>
        <dbReference type="ARBA" id="ARBA00001913"/>
    </source>
</evidence>
<dbReference type="InterPro" id="IPR053868">
    <property type="entry name" value="Pel9A-like_beta_helix"/>
</dbReference>
<dbReference type="Gene3D" id="2.160.20.10">
    <property type="entry name" value="Single-stranded right-handed beta-helix, Pectin lyase-like"/>
    <property type="match status" value="1"/>
</dbReference>
<evidence type="ECO:0000256" key="8">
    <source>
        <dbReference type="ARBA" id="ARBA00038263"/>
    </source>
</evidence>
<evidence type="ECO:0000313" key="12">
    <source>
        <dbReference type="Proteomes" id="UP000676649"/>
    </source>
</evidence>
<evidence type="ECO:0000256" key="3">
    <source>
        <dbReference type="ARBA" id="ARBA00022525"/>
    </source>
</evidence>
<dbReference type="EMBL" id="CP073754">
    <property type="protein sequence ID" value="QWF71645.1"/>
    <property type="molecule type" value="Genomic_DNA"/>
</dbReference>